<feature type="compositionally biased region" description="Polar residues" evidence="1">
    <location>
        <begin position="214"/>
        <end position="228"/>
    </location>
</feature>
<feature type="chain" id="PRO_5043982947" evidence="2">
    <location>
        <begin position="34"/>
        <end position="258"/>
    </location>
</feature>
<dbReference type="AlphaFoldDB" id="A0A1B1MFX9"/>
<organism evidence="3 4">
    <name type="scientific">Streptomyces lincolnensis</name>
    <dbReference type="NCBI Taxonomy" id="1915"/>
    <lineage>
        <taxon>Bacteria</taxon>
        <taxon>Bacillati</taxon>
        <taxon>Actinomycetota</taxon>
        <taxon>Actinomycetes</taxon>
        <taxon>Kitasatosporales</taxon>
        <taxon>Streptomycetaceae</taxon>
        <taxon>Streptomyces</taxon>
    </lineage>
</organism>
<feature type="signal peptide" evidence="2">
    <location>
        <begin position="1"/>
        <end position="33"/>
    </location>
</feature>
<dbReference type="EMBL" id="CP016438">
    <property type="protein sequence ID" value="ANS67423.1"/>
    <property type="molecule type" value="Genomic_DNA"/>
</dbReference>
<reference evidence="3 4" key="1">
    <citation type="submission" date="2016-07" db="EMBL/GenBank/DDBJ databases">
        <title>Enhancement of antibiotic productionsby engineered nitrateutilization in actinobacteria.</title>
        <authorList>
            <person name="Meng S.C."/>
        </authorList>
    </citation>
    <scope>NUCLEOTIDE SEQUENCE [LARGE SCALE GENOMIC DNA]</scope>
    <source>
        <strain evidence="3 4">NRRL 2936</strain>
    </source>
</reference>
<protein>
    <submittedName>
        <fullName evidence="3">Putative lipoprotein</fullName>
    </submittedName>
</protein>
<keyword evidence="2" id="KW-0732">Signal</keyword>
<proteinExistence type="predicted"/>
<accession>A0A1B1MFX9</accession>
<dbReference type="Gene3D" id="2.50.20.20">
    <property type="match status" value="1"/>
</dbReference>
<feature type="compositionally biased region" description="Basic and acidic residues" evidence="1">
    <location>
        <begin position="247"/>
        <end position="258"/>
    </location>
</feature>
<dbReference type="STRING" id="1915.SLINC_5199"/>
<evidence type="ECO:0000313" key="4">
    <source>
        <dbReference type="Proteomes" id="UP000092598"/>
    </source>
</evidence>
<dbReference type="KEGG" id="sls:SLINC_5199"/>
<evidence type="ECO:0000256" key="1">
    <source>
        <dbReference type="SAM" id="MobiDB-lite"/>
    </source>
</evidence>
<name>A0A1B1MFX9_STRLN</name>
<gene>
    <name evidence="3" type="ORF">SLINC_5199</name>
</gene>
<sequence>MRGGGDGMTGRAVIRTAVSTIPLLALTLGTAAAADEPSARELATQAKDNLLDARSVHLKLTDRGTSPSAGGTLPTSMDLALDRDGNCAGTLRMGSNGGKVEIVKRGHEVWMKPDAAFWKSQVPGGQGEAVAELFRNRYIHGSTKDAMLKGMADTCDLNAFQKDIATPDSSGATPLTKGEETTVDGTKVIPLNGREDGHRTTLYVTSDSPHRLVSATQKGDGTDLTLSFTDYDKPVPSRTPSPDDSVDVGKLKEELRSV</sequence>
<dbReference type="SUPFAM" id="SSF89392">
    <property type="entry name" value="Prokaryotic lipoproteins and lipoprotein localization factors"/>
    <property type="match status" value="1"/>
</dbReference>
<keyword evidence="4" id="KW-1185">Reference proteome</keyword>
<evidence type="ECO:0000313" key="3">
    <source>
        <dbReference type="EMBL" id="ANS67423.1"/>
    </source>
</evidence>
<evidence type="ECO:0000256" key="2">
    <source>
        <dbReference type="SAM" id="SignalP"/>
    </source>
</evidence>
<feature type="region of interest" description="Disordered" evidence="1">
    <location>
        <begin position="212"/>
        <end position="258"/>
    </location>
</feature>
<dbReference type="Proteomes" id="UP000092598">
    <property type="component" value="Chromosome"/>
</dbReference>
<dbReference type="InterPro" id="IPR029046">
    <property type="entry name" value="LolA/LolB/LppX"/>
</dbReference>
<keyword evidence="3" id="KW-0449">Lipoprotein</keyword>